<dbReference type="OrthoDB" id="10260134at2759"/>
<evidence type="ECO:0000256" key="7">
    <source>
        <dbReference type="ARBA" id="ARBA00023002"/>
    </source>
</evidence>
<keyword evidence="4 11" id="KW-0812">Transmembrane</keyword>
<keyword evidence="10 11" id="KW-0275">Fatty acid biosynthesis</keyword>
<dbReference type="GO" id="GO:0004768">
    <property type="term" value="F:stearoyl-CoA 9-desaturase activity"/>
    <property type="evidence" value="ECO:0007669"/>
    <property type="project" value="TreeGrafter"/>
</dbReference>
<keyword evidence="3 11" id="KW-0444">Lipid biosynthesis</keyword>
<keyword evidence="9 12" id="KW-0472">Membrane</keyword>
<evidence type="ECO:0000313" key="13">
    <source>
        <dbReference type="EMBL" id="RZC38698.1"/>
    </source>
</evidence>
<evidence type="ECO:0000256" key="9">
    <source>
        <dbReference type="ARBA" id="ARBA00023136"/>
    </source>
</evidence>
<comment type="cofactor">
    <cofactor evidence="11">
        <name>Fe(2+)</name>
        <dbReference type="ChEBI" id="CHEBI:29033"/>
    </cofactor>
</comment>
<evidence type="ECO:0000256" key="4">
    <source>
        <dbReference type="ARBA" id="ARBA00022692"/>
    </source>
</evidence>
<dbReference type="PRINTS" id="PR00075">
    <property type="entry name" value="FACDDSATRASE"/>
</dbReference>
<dbReference type="CDD" id="cd03505">
    <property type="entry name" value="Delta9-FADS-like"/>
    <property type="match status" value="1"/>
</dbReference>
<dbReference type="InterPro" id="IPR015876">
    <property type="entry name" value="Acyl-CoA_DS"/>
</dbReference>
<evidence type="ECO:0000256" key="1">
    <source>
        <dbReference type="ARBA" id="ARBA00004141"/>
    </source>
</evidence>
<dbReference type="PANTHER" id="PTHR11351">
    <property type="entry name" value="ACYL-COA DESATURASE"/>
    <property type="match status" value="1"/>
</dbReference>
<feature type="transmembrane region" description="Helical" evidence="12">
    <location>
        <begin position="144"/>
        <end position="161"/>
    </location>
</feature>
<evidence type="ECO:0000313" key="14">
    <source>
        <dbReference type="Proteomes" id="UP000292052"/>
    </source>
</evidence>
<feature type="transmembrane region" description="Helical" evidence="12">
    <location>
        <begin position="12"/>
        <end position="35"/>
    </location>
</feature>
<organism evidence="13 14">
    <name type="scientific">Asbolus verrucosus</name>
    <name type="common">Desert ironclad beetle</name>
    <dbReference type="NCBI Taxonomy" id="1661398"/>
    <lineage>
        <taxon>Eukaryota</taxon>
        <taxon>Metazoa</taxon>
        <taxon>Ecdysozoa</taxon>
        <taxon>Arthropoda</taxon>
        <taxon>Hexapoda</taxon>
        <taxon>Insecta</taxon>
        <taxon>Pterygota</taxon>
        <taxon>Neoptera</taxon>
        <taxon>Endopterygota</taxon>
        <taxon>Coleoptera</taxon>
        <taxon>Polyphaga</taxon>
        <taxon>Cucujiformia</taxon>
        <taxon>Tenebrionidae</taxon>
        <taxon>Pimeliinae</taxon>
        <taxon>Asbolus</taxon>
    </lineage>
</organism>
<dbReference type="EMBL" id="QDEB01040876">
    <property type="protein sequence ID" value="RZC38698.1"/>
    <property type="molecule type" value="Genomic_DNA"/>
</dbReference>
<evidence type="ECO:0000256" key="6">
    <source>
        <dbReference type="ARBA" id="ARBA00022989"/>
    </source>
</evidence>
<evidence type="ECO:0000256" key="12">
    <source>
        <dbReference type="SAM" id="Phobius"/>
    </source>
</evidence>
<evidence type="ECO:0000256" key="11">
    <source>
        <dbReference type="RuleBase" id="RU000581"/>
    </source>
</evidence>
<accession>A0A482W2C7</accession>
<dbReference type="PANTHER" id="PTHR11351:SF21">
    <property type="entry name" value="GH07782P"/>
    <property type="match status" value="1"/>
</dbReference>
<evidence type="ECO:0000256" key="3">
    <source>
        <dbReference type="ARBA" id="ARBA00022516"/>
    </source>
</evidence>
<evidence type="ECO:0000256" key="8">
    <source>
        <dbReference type="ARBA" id="ARBA00023098"/>
    </source>
</evidence>
<keyword evidence="6 12" id="KW-1133">Transmembrane helix</keyword>
<comment type="domain">
    <text evidence="11">The histidine box domains are involved in binding the catalytic metal ions.</text>
</comment>
<keyword evidence="7 11" id="KW-0560">Oxidoreductase</keyword>
<name>A0A482W2C7_ASBVE</name>
<feature type="non-terminal residue" evidence="13">
    <location>
        <position position="1"/>
    </location>
</feature>
<comment type="subcellular location">
    <subcellularLocation>
        <location evidence="1">Membrane</location>
        <topology evidence="1">Multi-pass membrane protein</topology>
    </subcellularLocation>
</comment>
<comment type="similarity">
    <text evidence="2 11">Belongs to the fatty acid desaturase type 1 family.</text>
</comment>
<proteinExistence type="inferred from homology"/>
<dbReference type="GO" id="GO:0005506">
    <property type="term" value="F:iron ion binding"/>
    <property type="evidence" value="ECO:0007669"/>
    <property type="project" value="TreeGrafter"/>
</dbReference>
<dbReference type="Proteomes" id="UP000292052">
    <property type="component" value="Unassembled WGS sequence"/>
</dbReference>
<comment type="caution">
    <text evidence="13">The sequence shown here is derived from an EMBL/GenBank/DDBJ whole genome shotgun (WGS) entry which is preliminary data.</text>
</comment>
<dbReference type="GO" id="GO:0005789">
    <property type="term" value="C:endoplasmic reticulum membrane"/>
    <property type="evidence" value="ECO:0007669"/>
    <property type="project" value="TreeGrafter"/>
</dbReference>
<evidence type="ECO:0000256" key="10">
    <source>
        <dbReference type="ARBA" id="ARBA00023160"/>
    </source>
</evidence>
<protein>
    <recommendedName>
        <fullName evidence="15">FA desaturase domain containing protein</fullName>
    </recommendedName>
</protein>
<evidence type="ECO:0000256" key="2">
    <source>
        <dbReference type="ARBA" id="ARBA00009295"/>
    </source>
</evidence>
<evidence type="ECO:0000256" key="5">
    <source>
        <dbReference type="ARBA" id="ARBA00022832"/>
    </source>
</evidence>
<dbReference type="AlphaFoldDB" id="A0A482W2C7"/>
<gene>
    <name evidence="13" type="ORF">BDFB_013923</name>
</gene>
<evidence type="ECO:0008006" key="15">
    <source>
        <dbReference type="Google" id="ProtNLM"/>
    </source>
</evidence>
<dbReference type="GO" id="GO:0006636">
    <property type="term" value="P:unsaturated fatty acid biosynthetic process"/>
    <property type="evidence" value="ECO:0007669"/>
    <property type="project" value="TreeGrafter"/>
</dbReference>
<keyword evidence="8" id="KW-0443">Lipid metabolism</keyword>
<keyword evidence="14" id="KW-1185">Reference proteome</keyword>
<sequence length="200" mass="23700">HLTIFRDDLLIFTYVGFFLTYLYTISGFLIGWAAGFGVTGGAHRLWTHRSYKAKLPLRIILIICYSMAGQNKLYEWVRDHRVHHKFSETDADPHNANRGFFFSHVGWLMMRKHPDVLRKGKQIDCTDLFDDPVVVFFERHFGPMKLFFAFIFPTLFPYYFWNETFYWSFMGSIARYVCSLNCTWLVNSAAHMFGNKPYDR</sequence>
<reference evidence="13 14" key="1">
    <citation type="submission" date="2017-03" db="EMBL/GenBank/DDBJ databases">
        <title>Genome of the blue death feigning beetle - Asbolus verrucosus.</title>
        <authorList>
            <person name="Rider S.D."/>
        </authorList>
    </citation>
    <scope>NUCLEOTIDE SEQUENCE [LARGE SCALE GENOMIC DNA]</scope>
    <source>
        <strain evidence="13">Butters</strain>
        <tissue evidence="13">Head and leg muscle</tissue>
    </source>
</reference>
<keyword evidence="5" id="KW-0276">Fatty acid metabolism</keyword>